<comment type="caution">
    <text evidence="3">The sequence shown here is derived from an EMBL/GenBank/DDBJ whole genome shotgun (WGS) entry which is preliminary data.</text>
</comment>
<evidence type="ECO:0000313" key="3">
    <source>
        <dbReference type="EMBL" id="PIY71973.1"/>
    </source>
</evidence>
<dbReference type="EMBL" id="PFLI01000114">
    <property type="protein sequence ID" value="PIY71973.1"/>
    <property type="molecule type" value="Genomic_DNA"/>
</dbReference>
<gene>
    <name evidence="3" type="ORF">COY87_03395</name>
</gene>
<proteinExistence type="predicted"/>
<feature type="transmembrane region" description="Helical" evidence="2">
    <location>
        <begin position="7"/>
        <end position="29"/>
    </location>
</feature>
<reference evidence="4" key="1">
    <citation type="submission" date="2017-09" db="EMBL/GenBank/DDBJ databases">
        <title>Depth-based differentiation of microbial function through sediment-hosted aquifers and enrichment of novel symbionts in the deep terrestrial subsurface.</title>
        <authorList>
            <person name="Probst A.J."/>
            <person name="Ladd B."/>
            <person name="Jarett J.K."/>
            <person name="Geller-Mcgrath D.E."/>
            <person name="Sieber C.M.K."/>
            <person name="Emerson J.B."/>
            <person name="Anantharaman K."/>
            <person name="Thomas B.C."/>
            <person name="Malmstrom R."/>
            <person name="Stieglmeier M."/>
            <person name="Klingl A."/>
            <person name="Woyke T."/>
            <person name="Ryan C.M."/>
            <person name="Banfield J.F."/>
        </authorList>
    </citation>
    <scope>NUCLEOTIDE SEQUENCE [LARGE SCALE GENOMIC DNA]</scope>
</reference>
<keyword evidence="2" id="KW-0812">Transmembrane</keyword>
<evidence type="ECO:0000256" key="1">
    <source>
        <dbReference type="SAM" id="MobiDB-lite"/>
    </source>
</evidence>
<dbReference type="Proteomes" id="UP000229401">
    <property type="component" value="Unassembled WGS sequence"/>
</dbReference>
<keyword evidence="2" id="KW-1133">Transmembrane helix</keyword>
<evidence type="ECO:0000313" key="4">
    <source>
        <dbReference type="Proteomes" id="UP000229401"/>
    </source>
</evidence>
<keyword evidence="2" id="KW-0472">Membrane</keyword>
<evidence type="ECO:0000256" key="2">
    <source>
        <dbReference type="SAM" id="Phobius"/>
    </source>
</evidence>
<protein>
    <recommendedName>
        <fullName evidence="5">DUF4412 domain-containing protein</fullName>
    </recommendedName>
</protein>
<feature type="region of interest" description="Disordered" evidence="1">
    <location>
        <begin position="276"/>
        <end position="296"/>
    </location>
</feature>
<accession>A0A2M7QI40</accession>
<name>A0A2M7QI40_9BACT</name>
<feature type="compositionally biased region" description="Polar residues" evidence="1">
    <location>
        <begin position="283"/>
        <end position="296"/>
    </location>
</feature>
<sequence>MKHQKGFAPIVIIAIIAVVALASGTGYMLTQKKSNNGGSANRGGGLALNPNCKLNDPDLCRYMNQAASADFIKAGFSGKSTSIDSKGQKSESMWEMAGEEKFHFVTVKNGKEESNIITIDGVTYVKDYTDNKWLKYPAVQTSKEKSMSSFDEIRKRMKVDMKEIEDKTKYIKVGTEPCENLTCIKYKVTTEFAGETMEQYMYIDTKEYLLRKTKVDDKTGGLTETLLSYKPVTIIIPSPIKEINTGFGDLMNKVPTDKQDKTTQINNEKLQEELKKIMEQTDKNPSQNEGSVESGE</sequence>
<evidence type="ECO:0008006" key="5">
    <source>
        <dbReference type="Google" id="ProtNLM"/>
    </source>
</evidence>
<dbReference type="AlphaFoldDB" id="A0A2M7QI40"/>
<organism evidence="3 4">
    <name type="scientific">Candidatus Roizmanbacteria bacterium CG_4_10_14_0_8_um_filter_33_9</name>
    <dbReference type="NCBI Taxonomy" id="1974826"/>
    <lineage>
        <taxon>Bacteria</taxon>
        <taxon>Candidatus Roizmaniibacteriota</taxon>
    </lineage>
</organism>